<keyword evidence="1" id="KW-0812">Transmembrane</keyword>
<sequence>MQVPSIGLSPVVLAIVGLAFLLLLLEAFTIGYAFLRRVQERRQESIEQPIRERILEIVRTEQPPYDAFISGLSQREYTAATRETQALIGQTSGTTATNLRTLGKELGMHETAVKKLNGSDRIDRLHGLTTLSLLRHPPSATDVRAQCLENAVLRGAGANALASAGTAQGYREALNVLYHESSNRLSVLGMETVDSIGRDKPGLLLDELTDKMADTSERELVQTLLVFAELEMDGEPVDGLPQWITTALAAENPRVRAAAVASLRCFNPGIAQYSTVAVSNAIVDSAPSVRRAAAQTVDSWANNEMLLAELADQLATEPDERVRQSIVTTLLSHGHRPQRPLPTAAMESWSWRAALTDIQAREHA</sequence>
<dbReference type="AlphaFoldDB" id="A0A0P7GLK8"/>
<evidence type="ECO:0008006" key="4">
    <source>
        <dbReference type="Google" id="ProtNLM"/>
    </source>
</evidence>
<name>A0A0P7GLK8_9EURY</name>
<protein>
    <recommendedName>
        <fullName evidence="4">HEAT repeat-containing protein</fullName>
    </recommendedName>
</protein>
<dbReference type="Pfam" id="PF13646">
    <property type="entry name" value="HEAT_2"/>
    <property type="match status" value="1"/>
</dbReference>
<organism evidence="2 3">
    <name type="scientific">Halolamina pelagica</name>
    <dbReference type="NCBI Taxonomy" id="699431"/>
    <lineage>
        <taxon>Archaea</taxon>
        <taxon>Methanobacteriati</taxon>
        <taxon>Methanobacteriota</taxon>
        <taxon>Stenosarchaea group</taxon>
        <taxon>Halobacteria</taxon>
        <taxon>Halobacteriales</taxon>
        <taxon>Haloferacaceae</taxon>
    </lineage>
</organism>
<dbReference type="Gene3D" id="1.25.10.10">
    <property type="entry name" value="Leucine-rich Repeat Variant"/>
    <property type="match status" value="1"/>
</dbReference>
<keyword evidence="3" id="KW-1185">Reference proteome</keyword>
<keyword evidence="1" id="KW-1133">Transmembrane helix</keyword>
<evidence type="ECO:0000256" key="1">
    <source>
        <dbReference type="SAM" id="Phobius"/>
    </source>
</evidence>
<dbReference type="OrthoDB" id="385378at2157"/>
<dbReference type="STRING" id="699431.SY89_00145"/>
<dbReference type="SUPFAM" id="SSF48371">
    <property type="entry name" value="ARM repeat"/>
    <property type="match status" value="1"/>
</dbReference>
<dbReference type="EMBL" id="LGUC01000001">
    <property type="protein sequence ID" value="KPN29432.1"/>
    <property type="molecule type" value="Genomic_DNA"/>
</dbReference>
<dbReference type="Proteomes" id="UP000050535">
    <property type="component" value="Unassembled WGS sequence"/>
</dbReference>
<dbReference type="RefSeq" id="WP_144427099.1">
    <property type="nucleotide sequence ID" value="NZ_LGUC01000001.1"/>
</dbReference>
<dbReference type="InterPro" id="IPR011989">
    <property type="entry name" value="ARM-like"/>
</dbReference>
<reference evidence="3" key="1">
    <citation type="submission" date="2013-11" db="EMBL/GenBank/DDBJ databases">
        <authorList>
            <person name="Hoang H.T."/>
            <person name="Killian M.L."/>
            <person name="Madson D.M."/>
            <person name="Arruda P.H.E."/>
            <person name="Sun D."/>
            <person name="Schwartz K.J."/>
            <person name="Yoon K."/>
        </authorList>
    </citation>
    <scope>NUCLEOTIDE SEQUENCE [LARGE SCALE GENOMIC DNA]</scope>
    <source>
        <strain evidence="3">CDK2</strain>
    </source>
</reference>
<comment type="caution">
    <text evidence="2">The sequence shown here is derived from an EMBL/GenBank/DDBJ whole genome shotgun (WGS) entry which is preliminary data.</text>
</comment>
<evidence type="ECO:0000313" key="3">
    <source>
        <dbReference type="Proteomes" id="UP000050535"/>
    </source>
</evidence>
<proteinExistence type="predicted"/>
<accession>A0A0P7GLK8</accession>
<evidence type="ECO:0000313" key="2">
    <source>
        <dbReference type="EMBL" id="KPN29432.1"/>
    </source>
</evidence>
<keyword evidence="1" id="KW-0472">Membrane</keyword>
<dbReference type="InterPro" id="IPR016024">
    <property type="entry name" value="ARM-type_fold"/>
</dbReference>
<gene>
    <name evidence="2" type="ORF">SY89_00145</name>
</gene>
<feature type="transmembrane region" description="Helical" evidence="1">
    <location>
        <begin position="12"/>
        <end position="35"/>
    </location>
</feature>